<feature type="domain" description="DDE Tnp4" evidence="4">
    <location>
        <begin position="2"/>
        <end position="45"/>
    </location>
</feature>
<dbReference type="InterPro" id="IPR027806">
    <property type="entry name" value="HARBI1_dom"/>
</dbReference>
<feature type="compositionally biased region" description="Acidic residues" evidence="3">
    <location>
        <begin position="79"/>
        <end position="88"/>
    </location>
</feature>
<dbReference type="Pfam" id="PF13359">
    <property type="entry name" value="DDE_Tnp_4"/>
    <property type="match status" value="1"/>
</dbReference>
<gene>
    <name evidence="5" type="ORF">ADUPG1_000030</name>
    <name evidence="6" type="ORF">ADUPG1_009981</name>
</gene>
<keyword evidence="7" id="KW-1185">Reference proteome</keyword>
<dbReference type="Proteomes" id="UP001057375">
    <property type="component" value="Unassembled WGS sequence"/>
</dbReference>
<evidence type="ECO:0000256" key="1">
    <source>
        <dbReference type="ARBA" id="ARBA00001968"/>
    </source>
</evidence>
<feature type="compositionally biased region" description="Polar residues" evidence="3">
    <location>
        <begin position="96"/>
        <end position="111"/>
    </location>
</feature>
<accession>A0ABQ5L1C2</accession>
<evidence type="ECO:0000313" key="6">
    <source>
        <dbReference type="EMBL" id="GKT37135.1"/>
    </source>
</evidence>
<evidence type="ECO:0000313" key="7">
    <source>
        <dbReference type="Proteomes" id="UP001057375"/>
    </source>
</evidence>
<comment type="cofactor">
    <cofactor evidence="1">
        <name>a divalent metal cation</name>
        <dbReference type="ChEBI" id="CHEBI:60240"/>
    </cofactor>
</comment>
<dbReference type="EMBL" id="BQXS01000012">
    <property type="protein sequence ID" value="GKT27412.1"/>
    <property type="molecule type" value="Genomic_DNA"/>
</dbReference>
<evidence type="ECO:0000256" key="2">
    <source>
        <dbReference type="ARBA" id="ARBA00022723"/>
    </source>
</evidence>
<keyword evidence="2" id="KW-0479">Metal-binding</keyword>
<evidence type="ECO:0000313" key="5">
    <source>
        <dbReference type="EMBL" id="GKT27412.1"/>
    </source>
</evidence>
<protein>
    <recommendedName>
        <fullName evidence="4">DDE Tnp4 domain-containing protein</fullName>
    </recommendedName>
</protein>
<feature type="region of interest" description="Disordered" evidence="3">
    <location>
        <begin position="75"/>
        <end position="119"/>
    </location>
</feature>
<dbReference type="EMBL" id="BQXS01011396">
    <property type="protein sequence ID" value="GKT37135.1"/>
    <property type="molecule type" value="Genomic_DNA"/>
</dbReference>
<organism evidence="6 7">
    <name type="scientific">Aduncisulcus paluster</name>
    <dbReference type="NCBI Taxonomy" id="2918883"/>
    <lineage>
        <taxon>Eukaryota</taxon>
        <taxon>Metamonada</taxon>
        <taxon>Carpediemonas-like organisms</taxon>
        <taxon>Aduncisulcus</taxon>
    </lineage>
</organism>
<evidence type="ECO:0000256" key="3">
    <source>
        <dbReference type="SAM" id="MobiDB-lite"/>
    </source>
</evidence>
<name>A0ABQ5L1C2_9EUKA</name>
<evidence type="ECO:0000259" key="4">
    <source>
        <dbReference type="Pfam" id="PF13359"/>
    </source>
</evidence>
<reference evidence="6" key="1">
    <citation type="submission" date="2022-03" db="EMBL/GenBank/DDBJ databases">
        <title>Draft genome sequence of Aduncisulcus paluster, a free-living microaerophilic Fornicata.</title>
        <authorList>
            <person name="Yuyama I."/>
            <person name="Kume K."/>
            <person name="Tamura T."/>
            <person name="Inagaki Y."/>
            <person name="Hashimoto T."/>
        </authorList>
    </citation>
    <scope>NUCLEOTIDE SEQUENCE</scope>
    <source>
        <strain evidence="6">NY0171</strain>
    </source>
</reference>
<proteinExistence type="predicted"/>
<comment type="caution">
    <text evidence="6">The sequence shown here is derived from an EMBL/GenBank/DDBJ whole genome shotgun (WGS) entry which is preliminary data.</text>
</comment>
<sequence>MSADRLIVEQFFGRLKNTWRVMGGRFSLGGESYADIFLVCVALTNLLVTRSPLRRDEAATYRHLMRKHWYSLPNRRVEEDEEEDEEGQDAPAEHSPNLSLLSQSAVLTSDSRPTEEEDD</sequence>